<evidence type="ECO:0000313" key="3">
    <source>
        <dbReference type="Proteomes" id="UP000183658"/>
    </source>
</evidence>
<keyword evidence="1" id="KW-0732">Signal</keyword>
<dbReference type="EMBL" id="FOFZ01000001">
    <property type="protein sequence ID" value="SEQ06685.1"/>
    <property type="molecule type" value="Genomic_DNA"/>
</dbReference>
<dbReference type="OrthoDB" id="1118003at2"/>
<accession>A0A1H9CZQ8</accession>
<name>A0A1H9CZQ8_FLAFI</name>
<dbReference type="Proteomes" id="UP000183658">
    <property type="component" value="Unassembled WGS sequence"/>
</dbReference>
<dbReference type="RefSeq" id="WP_074720531.1">
    <property type="nucleotide sequence ID" value="NZ_CBCRVS010000002.1"/>
</dbReference>
<evidence type="ECO:0000256" key="1">
    <source>
        <dbReference type="SAM" id="SignalP"/>
    </source>
</evidence>
<reference evidence="3" key="1">
    <citation type="submission" date="2016-10" db="EMBL/GenBank/DDBJ databases">
        <authorList>
            <person name="Varghese N."/>
            <person name="Submissions S."/>
        </authorList>
    </citation>
    <scope>NUCLEOTIDE SEQUENCE [LARGE SCALE GENOMIC DNA]</scope>
    <source>
        <strain evidence="3">DSM 15719</strain>
    </source>
</reference>
<evidence type="ECO:0000313" key="2">
    <source>
        <dbReference type="EMBL" id="SEQ06685.1"/>
    </source>
</evidence>
<dbReference type="InterPro" id="IPR011250">
    <property type="entry name" value="OMP/PagP_B-barrel"/>
</dbReference>
<dbReference type="AlphaFoldDB" id="A0A1H9CZQ8"/>
<dbReference type="SUPFAM" id="SSF56925">
    <property type="entry name" value="OMPA-like"/>
    <property type="match status" value="1"/>
</dbReference>
<evidence type="ECO:0008006" key="4">
    <source>
        <dbReference type="Google" id="ProtNLM"/>
    </source>
</evidence>
<keyword evidence="3" id="KW-1185">Reference proteome</keyword>
<sequence>MKKVITLLLLSSVWLTNAQAFKGNGDVKGQVGLNLQDGGSGVFISSDFGIGENMSLGLTANYLLSVNEDELGNIPDFGQRVDLKARFNANLGNVLKMEPNMDIYPGLDLGLHNFGAHLGFRYFFTDGFGLFGEAGVPIAKYDKNITGFDHLNNQFVFNIGASFNL</sequence>
<gene>
    <name evidence="2" type="ORF">SAMN05444355_101324</name>
</gene>
<dbReference type="Pfam" id="PF20351">
    <property type="entry name" value="DUF6646"/>
    <property type="match status" value="1"/>
</dbReference>
<protein>
    <recommendedName>
        <fullName evidence="4">Outer membrane protein beta-barrel domain-containing protein</fullName>
    </recommendedName>
</protein>
<proteinExistence type="predicted"/>
<feature type="signal peptide" evidence="1">
    <location>
        <begin position="1"/>
        <end position="20"/>
    </location>
</feature>
<feature type="chain" id="PRO_5010332988" description="Outer membrane protein beta-barrel domain-containing protein" evidence="1">
    <location>
        <begin position="21"/>
        <end position="165"/>
    </location>
</feature>
<dbReference type="InterPro" id="IPR046588">
    <property type="entry name" value="DUF6646"/>
</dbReference>
<organism evidence="2 3">
    <name type="scientific">Flavobacterium frigoris</name>
    <dbReference type="NCBI Taxonomy" id="229204"/>
    <lineage>
        <taxon>Bacteria</taxon>
        <taxon>Pseudomonadati</taxon>
        <taxon>Bacteroidota</taxon>
        <taxon>Flavobacteriia</taxon>
        <taxon>Flavobacteriales</taxon>
        <taxon>Flavobacteriaceae</taxon>
        <taxon>Flavobacterium</taxon>
    </lineage>
</organism>